<comment type="caution">
    <text evidence="2">The sequence shown here is derived from an EMBL/GenBank/DDBJ whole genome shotgun (WGS) entry which is preliminary data.</text>
</comment>
<accession>A0A0L6VH63</accession>
<organism evidence="2 3">
    <name type="scientific">Puccinia sorghi</name>
    <dbReference type="NCBI Taxonomy" id="27349"/>
    <lineage>
        <taxon>Eukaryota</taxon>
        <taxon>Fungi</taxon>
        <taxon>Dikarya</taxon>
        <taxon>Basidiomycota</taxon>
        <taxon>Pucciniomycotina</taxon>
        <taxon>Pucciniomycetes</taxon>
        <taxon>Pucciniales</taxon>
        <taxon>Pucciniaceae</taxon>
        <taxon>Puccinia</taxon>
    </lineage>
</organism>
<dbReference type="Proteomes" id="UP000037035">
    <property type="component" value="Unassembled WGS sequence"/>
</dbReference>
<evidence type="ECO:0000256" key="1">
    <source>
        <dbReference type="SAM" id="MobiDB-lite"/>
    </source>
</evidence>
<evidence type="ECO:0000313" key="3">
    <source>
        <dbReference type="Proteomes" id="UP000037035"/>
    </source>
</evidence>
<dbReference type="EMBL" id="LAVV01006404">
    <property type="protein sequence ID" value="KNZ60098.1"/>
    <property type="molecule type" value="Genomic_DNA"/>
</dbReference>
<name>A0A0L6VH63_9BASI</name>
<dbReference type="AlphaFoldDB" id="A0A0L6VH63"/>
<evidence type="ECO:0000313" key="2">
    <source>
        <dbReference type="EMBL" id="KNZ60098.1"/>
    </source>
</evidence>
<keyword evidence="3" id="KW-1185">Reference proteome</keyword>
<dbReference type="VEuPathDB" id="FungiDB:VP01_160g6"/>
<reference evidence="2 3" key="1">
    <citation type="submission" date="2015-08" db="EMBL/GenBank/DDBJ databases">
        <title>Next Generation Sequencing and Analysis of the Genome of Puccinia sorghi L Schw, the Causal Agent of Maize Common Rust.</title>
        <authorList>
            <person name="Rochi L."/>
            <person name="Burguener G."/>
            <person name="Darino M."/>
            <person name="Turjanski A."/>
            <person name="Kreff E."/>
            <person name="Dieguez M.J."/>
            <person name="Sacco F."/>
        </authorList>
    </citation>
    <scope>NUCLEOTIDE SEQUENCE [LARGE SCALE GENOMIC DNA]</scope>
    <source>
        <strain evidence="2 3">RO10H11247</strain>
    </source>
</reference>
<proteinExistence type="predicted"/>
<protein>
    <submittedName>
        <fullName evidence="2">Uncharacterized protein</fullName>
    </submittedName>
</protein>
<sequence length="351" mass="39731">MRRPRFVVLNRGVPHTLRSLPEASTVGAIFWGFQFIGINRETLGTTHEVINERWKLKPAEYSMYVSGNGFYGRRFRHSAIVMRSIWDFKINEEVAMEQCSKTWQMAAKRHIHDVENGGYILQSYRGGACLLRWDAPGSRHEHFVVLTWPGKDLTRASMCGCCLILPHCWNLHSCLNCLNPSSLTGVVILSEKKGKSRTLTYSIAMVPLVSSYQYSTPRSRFPSTVMKVYFEHPWLTQRQTALRARVFNLAPRLEGLGGIVNIDNARGRESEEAASGGWWVTNKGEGRLAVDKGKREAEPRMVVCTASAENQATRHPGHLPPGEPRANSRRANTRLLRRKLTLTWGIQGQLT</sequence>
<feature type="region of interest" description="Disordered" evidence="1">
    <location>
        <begin position="309"/>
        <end position="329"/>
    </location>
</feature>
<gene>
    <name evidence="2" type="ORF">VP01_160g6</name>
</gene>
<dbReference type="OrthoDB" id="6077919at2759"/>